<organism evidence="3 4">
    <name type="scientific">Candidatus Woesebacteria bacterium GW2011_GWC2_31_9</name>
    <dbReference type="NCBI Taxonomy" id="1618586"/>
    <lineage>
        <taxon>Bacteria</taxon>
        <taxon>Candidatus Woeseibacteriota</taxon>
    </lineage>
</organism>
<evidence type="ECO:0000313" key="4">
    <source>
        <dbReference type="Proteomes" id="UP000034803"/>
    </source>
</evidence>
<sequence length="210" mass="23186">MEKFFSIFGKVILVILVIGAMTYGGYYFGIKTKEIKKTQAEATTSNENLPTPTPTPTPTTKPLVTTNGGVPKSAGLSYDQYSLQASNDWVIKKENQTVADEKLYLSKDDYQITIFQGATGGALCLYSGDPNFEGPSSRYNFFKELTSKDNRTLRRSGDLNGLGFTVCQKYTDGSFGQPTNYGHISIKLPISWNQETLDEIDSIISSLKKV</sequence>
<keyword evidence="2" id="KW-1133">Transmembrane helix</keyword>
<accession>A0A0F9YK19</accession>
<proteinExistence type="predicted"/>
<feature type="region of interest" description="Disordered" evidence="1">
    <location>
        <begin position="41"/>
        <end position="67"/>
    </location>
</feature>
<dbReference type="PATRIC" id="fig|1618586.3.peg.438"/>
<name>A0A0F9YK19_9BACT</name>
<evidence type="ECO:0000313" key="3">
    <source>
        <dbReference type="EMBL" id="KKP31608.1"/>
    </source>
</evidence>
<keyword evidence="2" id="KW-0472">Membrane</keyword>
<keyword evidence="2" id="KW-0812">Transmembrane</keyword>
<dbReference type="EMBL" id="LBOI01000007">
    <property type="protein sequence ID" value="KKP31608.1"/>
    <property type="molecule type" value="Genomic_DNA"/>
</dbReference>
<gene>
    <name evidence="3" type="ORF">UR21_C0007G0025</name>
</gene>
<evidence type="ECO:0000256" key="2">
    <source>
        <dbReference type="SAM" id="Phobius"/>
    </source>
</evidence>
<dbReference type="AlphaFoldDB" id="A0A0F9YK19"/>
<evidence type="ECO:0000256" key="1">
    <source>
        <dbReference type="SAM" id="MobiDB-lite"/>
    </source>
</evidence>
<reference evidence="3 4" key="1">
    <citation type="journal article" date="2015" name="Nature">
        <title>rRNA introns, odd ribosomes, and small enigmatic genomes across a large radiation of phyla.</title>
        <authorList>
            <person name="Brown C.T."/>
            <person name="Hug L.A."/>
            <person name="Thomas B.C."/>
            <person name="Sharon I."/>
            <person name="Castelle C.J."/>
            <person name="Singh A."/>
            <person name="Wilkins M.J."/>
            <person name="Williams K.H."/>
            <person name="Banfield J.F."/>
        </authorList>
    </citation>
    <scope>NUCLEOTIDE SEQUENCE [LARGE SCALE GENOMIC DNA]</scope>
</reference>
<comment type="caution">
    <text evidence="3">The sequence shown here is derived from an EMBL/GenBank/DDBJ whole genome shotgun (WGS) entry which is preliminary data.</text>
</comment>
<feature type="transmembrane region" description="Helical" evidence="2">
    <location>
        <begin position="6"/>
        <end position="28"/>
    </location>
</feature>
<dbReference type="Proteomes" id="UP000034803">
    <property type="component" value="Unassembled WGS sequence"/>
</dbReference>
<protein>
    <submittedName>
        <fullName evidence="3">Uncharacterized protein</fullName>
    </submittedName>
</protein>